<comment type="caution">
    <text evidence="2">The sequence shown here is derived from an EMBL/GenBank/DDBJ whole genome shotgun (WGS) entry which is preliminary data.</text>
</comment>
<name>A0A369TJR5_9RHOB</name>
<protein>
    <recommendedName>
        <fullName evidence="4">Gluconate 2-dehydrogenase subunit 3 family protein</fullName>
    </recommendedName>
</protein>
<dbReference type="InterPro" id="IPR024651">
    <property type="entry name" value="FAD-SLDH_ssu"/>
</dbReference>
<sequence length="137" mass="14289">MTAPRTDRRTLLALTAAAAAFPGASLAQGGAVLPAAMNRLAALAGVNPLPQDLLRGLADALPEDLRALEQVDRGEALPEEVRIRLLEALWTGVTPGDDAARIGFSSALMWAAIEESNNVISYCGGVPGFWAEPPETA</sequence>
<dbReference type="Proteomes" id="UP000253977">
    <property type="component" value="Unassembled WGS sequence"/>
</dbReference>
<evidence type="ECO:0008006" key="4">
    <source>
        <dbReference type="Google" id="ProtNLM"/>
    </source>
</evidence>
<proteinExistence type="predicted"/>
<dbReference type="PROSITE" id="PS51318">
    <property type="entry name" value="TAT"/>
    <property type="match status" value="1"/>
</dbReference>
<accession>A0A369TJR5</accession>
<evidence type="ECO:0000313" key="3">
    <source>
        <dbReference type="Proteomes" id="UP000253977"/>
    </source>
</evidence>
<dbReference type="InterPro" id="IPR006311">
    <property type="entry name" value="TAT_signal"/>
</dbReference>
<keyword evidence="3" id="KW-1185">Reference proteome</keyword>
<feature type="chain" id="PRO_5016885167" description="Gluconate 2-dehydrogenase subunit 3 family protein" evidence="1">
    <location>
        <begin position="28"/>
        <end position="137"/>
    </location>
</feature>
<dbReference type="RefSeq" id="WP_114512520.1">
    <property type="nucleotide sequence ID" value="NZ_QPMK01000019.1"/>
</dbReference>
<dbReference type="AlphaFoldDB" id="A0A369TJR5"/>
<feature type="signal peptide" evidence="1">
    <location>
        <begin position="1"/>
        <end position="27"/>
    </location>
</feature>
<dbReference type="Pfam" id="PF12318">
    <property type="entry name" value="FAD-SLDH"/>
    <property type="match status" value="1"/>
</dbReference>
<organism evidence="2 3">
    <name type="scientific">Thalassococcus profundi</name>
    <dbReference type="NCBI Taxonomy" id="2282382"/>
    <lineage>
        <taxon>Bacteria</taxon>
        <taxon>Pseudomonadati</taxon>
        <taxon>Pseudomonadota</taxon>
        <taxon>Alphaproteobacteria</taxon>
        <taxon>Rhodobacterales</taxon>
        <taxon>Roseobacteraceae</taxon>
        <taxon>Thalassococcus</taxon>
    </lineage>
</organism>
<reference evidence="2 3" key="1">
    <citation type="submission" date="2018-07" db="EMBL/GenBank/DDBJ databases">
        <title>Thalassococcus profundi sp. nov., a marine bacterium isolated from deep seawater of Okinawa Trough.</title>
        <authorList>
            <person name="Yu M."/>
        </authorList>
    </citation>
    <scope>NUCLEOTIDE SEQUENCE [LARGE SCALE GENOMIC DNA]</scope>
    <source>
        <strain evidence="2 3">WRAS1</strain>
    </source>
</reference>
<evidence type="ECO:0000256" key="1">
    <source>
        <dbReference type="SAM" id="SignalP"/>
    </source>
</evidence>
<evidence type="ECO:0000313" key="2">
    <source>
        <dbReference type="EMBL" id="RDD64635.1"/>
    </source>
</evidence>
<keyword evidence="1" id="KW-0732">Signal</keyword>
<dbReference type="OrthoDB" id="6162173at2"/>
<dbReference type="EMBL" id="QPMK01000019">
    <property type="protein sequence ID" value="RDD64635.1"/>
    <property type="molecule type" value="Genomic_DNA"/>
</dbReference>
<gene>
    <name evidence="2" type="ORF">DU478_18885</name>
</gene>